<evidence type="ECO:0000313" key="2">
    <source>
        <dbReference type="EMBL" id="KAH7018680.1"/>
    </source>
</evidence>
<dbReference type="EMBL" id="JAGTJR010000070">
    <property type="protein sequence ID" value="KAH7018680.1"/>
    <property type="molecule type" value="Genomic_DNA"/>
</dbReference>
<dbReference type="Proteomes" id="UP000774617">
    <property type="component" value="Unassembled WGS sequence"/>
</dbReference>
<comment type="caution">
    <text evidence="2">The sequence shown here is derived from an EMBL/GenBank/DDBJ whole genome shotgun (WGS) entry which is preliminary data.</text>
</comment>
<reference evidence="2 3" key="1">
    <citation type="journal article" date="2021" name="Nat. Commun.">
        <title>Genetic determinants of endophytism in the Arabidopsis root mycobiome.</title>
        <authorList>
            <person name="Mesny F."/>
            <person name="Miyauchi S."/>
            <person name="Thiergart T."/>
            <person name="Pickel B."/>
            <person name="Atanasova L."/>
            <person name="Karlsson M."/>
            <person name="Huettel B."/>
            <person name="Barry K.W."/>
            <person name="Haridas S."/>
            <person name="Chen C."/>
            <person name="Bauer D."/>
            <person name="Andreopoulos W."/>
            <person name="Pangilinan J."/>
            <person name="LaButti K."/>
            <person name="Riley R."/>
            <person name="Lipzen A."/>
            <person name="Clum A."/>
            <person name="Drula E."/>
            <person name="Henrissat B."/>
            <person name="Kohler A."/>
            <person name="Grigoriev I.V."/>
            <person name="Martin F.M."/>
            <person name="Hacquard S."/>
        </authorList>
    </citation>
    <scope>NUCLEOTIDE SEQUENCE [LARGE SCALE GENOMIC DNA]</scope>
    <source>
        <strain evidence="2 3">MPI-SDFR-AT-0080</strain>
    </source>
</reference>
<keyword evidence="3" id="KW-1185">Reference proteome</keyword>
<proteinExistence type="predicted"/>
<feature type="region of interest" description="Disordered" evidence="1">
    <location>
        <begin position="255"/>
        <end position="314"/>
    </location>
</feature>
<accession>A0ABQ8FRS5</accession>
<protein>
    <submittedName>
        <fullName evidence="2">Uncharacterized protein</fullName>
    </submittedName>
</protein>
<feature type="region of interest" description="Disordered" evidence="1">
    <location>
        <begin position="108"/>
        <end position="133"/>
    </location>
</feature>
<feature type="compositionally biased region" description="Basic residues" evidence="1">
    <location>
        <begin position="275"/>
        <end position="285"/>
    </location>
</feature>
<feature type="region of interest" description="Disordered" evidence="1">
    <location>
        <begin position="332"/>
        <end position="353"/>
    </location>
</feature>
<gene>
    <name evidence="2" type="ORF">B0J12DRAFT_414956</name>
</gene>
<sequence>MTIKQRGRGGRLERVWLVLSRGQGPQADNNDVVLLHSGCGGPCPSLLSGAHRWRPPRVPAVMCRVCGHQKPQGSGRSGPAAHHQPRAGRGVDDGAPHHAEVITVAVERRAGGRKSRQKATGAALRASDSGGECTAGRTARLPTAAAGAASATSHFVIARYLIRTAVDSLASRHAPARPTGRPLFSCVHSERANRMLLHCGQKKKKKKERERERETGALSYGGSSAVWLQRSVVKPGISSARARLCRIQRRERRLGFQSARLPMGGTLDGASKGKTGPRKKRRNRHENKTERVSDLRHVKSPSPSGHAHAITTPKKRRGVNCVVDPIPQRQLSSEAKKKALSGWGSSSPTVCPADKPAEAALEVLA</sequence>
<feature type="compositionally biased region" description="Basic and acidic residues" evidence="1">
    <location>
        <begin position="286"/>
        <end position="297"/>
    </location>
</feature>
<name>A0ABQ8FRS5_9PEZI</name>
<organism evidence="2 3">
    <name type="scientific">Macrophomina phaseolina</name>
    <dbReference type="NCBI Taxonomy" id="35725"/>
    <lineage>
        <taxon>Eukaryota</taxon>
        <taxon>Fungi</taxon>
        <taxon>Dikarya</taxon>
        <taxon>Ascomycota</taxon>
        <taxon>Pezizomycotina</taxon>
        <taxon>Dothideomycetes</taxon>
        <taxon>Dothideomycetes incertae sedis</taxon>
        <taxon>Botryosphaeriales</taxon>
        <taxon>Botryosphaeriaceae</taxon>
        <taxon>Macrophomina</taxon>
    </lineage>
</organism>
<evidence type="ECO:0000313" key="3">
    <source>
        <dbReference type="Proteomes" id="UP000774617"/>
    </source>
</evidence>
<feature type="region of interest" description="Disordered" evidence="1">
    <location>
        <begin position="68"/>
        <end position="95"/>
    </location>
</feature>
<evidence type="ECO:0000256" key="1">
    <source>
        <dbReference type="SAM" id="MobiDB-lite"/>
    </source>
</evidence>